<evidence type="ECO:0000313" key="3">
    <source>
        <dbReference type="Proteomes" id="UP000185839"/>
    </source>
</evidence>
<dbReference type="AlphaFoldDB" id="A0A1N7LXW8"/>
<reference evidence="3" key="1">
    <citation type="submission" date="2017-01" db="EMBL/GenBank/DDBJ databases">
        <authorList>
            <person name="Varghese N."/>
            <person name="Submissions S."/>
        </authorList>
    </citation>
    <scope>NUCLEOTIDE SEQUENCE [LARGE SCALE GENOMIC DNA]</scope>
    <source>
        <strain evidence="3">DSM 23145</strain>
    </source>
</reference>
<feature type="signal peptide" evidence="1">
    <location>
        <begin position="1"/>
        <end position="18"/>
    </location>
</feature>
<name>A0A1N7LXW8_9FLAO</name>
<dbReference type="RefSeq" id="WP_076387005.1">
    <property type="nucleotide sequence ID" value="NZ_FTOI01000006.1"/>
</dbReference>
<organism evidence="2 3">
    <name type="scientific">Kaistella chaponensis</name>
    <dbReference type="NCBI Taxonomy" id="713588"/>
    <lineage>
        <taxon>Bacteria</taxon>
        <taxon>Pseudomonadati</taxon>
        <taxon>Bacteroidota</taxon>
        <taxon>Flavobacteriia</taxon>
        <taxon>Flavobacteriales</taxon>
        <taxon>Weeksellaceae</taxon>
        <taxon>Chryseobacterium group</taxon>
        <taxon>Kaistella</taxon>
    </lineage>
</organism>
<keyword evidence="3" id="KW-1185">Reference proteome</keyword>
<dbReference type="Proteomes" id="UP000185839">
    <property type="component" value="Unassembled WGS sequence"/>
</dbReference>
<dbReference type="SUPFAM" id="SSF103515">
    <property type="entry name" value="Autotransporter"/>
    <property type="match status" value="1"/>
</dbReference>
<sequence>MRKISVFSFFLFSMFAFSQIHFEKAYFINNNDLKTECLIRNVDWRYSPTTFEYKTDANSEVQKGDIKNVKVFEIYNEAKYTRATLNIDQSSDDLNQMSTKYEPEFLEKTVFLKHLVDGSVKLYKYDDGGYTKYFLETSDHQPKQLIYKPYLLESDAKAYNRTYQKQLQKALSCSKISANDLQKTEYKETDLVKLISANNQCENPSEDQKVVAQKKGIINLSVRPRINFASMTFMNANQRGQYEMEAKTGFGIGVELEYVFPFNRNKWSVILEPTYQSYKAQQTNNDGSIFSDKASVDYSSIEFPVGIRHYFFLNNQSKLFVNAQYIFDYNLTNKFEFIDGMGRPGDTLEGKSAQNFGYGIGYQYNNKYSVEFKYFTKRNILGNYTFWSTNYQNISIIFSYNLL</sequence>
<feature type="chain" id="PRO_5013383400" description="Outer membrane protein beta-barrel domain-containing protein" evidence="1">
    <location>
        <begin position="19"/>
        <end position="403"/>
    </location>
</feature>
<protein>
    <recommendedName>
        <fullName evidence="4">Outer membrane protein beta-barrel domain-containing protein</fullName>
    </recommendedName>
</protein>
<evidence type="ECO:0008006" key="4">
    <source>
        <dbReference type="Google" id="ProtNLM"/>
    </source>
</evidence>
<dbReference type="InterPro" id="IPR036709">
    <property type="entry name" value="Autotransporte_beta_dom_sf"/>
</dbReference>
<evidence type="ECO:0000256" key="1">
    <source>
        <dbReference type="SAM" id="SignalP"/>
    </source>
</evidence>
<dbReference type="EMBL" id="FTOI01000006">
    <property type="protein sequence ID" value="SIS78551.1"/>
    <property type="molecule type" value="Genomic_DNA"/>
</dbReference>
<gene>
    <name evidence="2" type="ORF">SAMN05421789_106153</name>
</gene>
<accession>A0A1N7LXW8</accession>
<evidence type="ECO:0000313" key="2">
    <source>
        <dbReference type="EMBL" id="SIS78551.1"/>
    </source>
</evidence>
<proteinExistence type="predicted"/>
<dbReference type="STRING" id="713588.SAMN05421789_106153"/>
<keyword evidence="1" id="KW-0732">Signal</keyword>
<dbReference type="OrthoDB" id="921445at2"/>